<dbReference type="Pfam" id="PF20149">
    <property type="entry name" value="DUF6532"/>
    <property type="match status" value="1"/>
</dbReference>
<accession>A0AA39J3A1</accession>
<name>A0AA39J3A1_9AGAR</name>
<gene>
    <name evidence="3" type="ORF">EV421DRAFT_1892684</name>
</gene>
<proteinExistence type="predicted"/>
<dbReference type="EMBL" id="JAUEPT010000069">
    <property type="protein sequence ID" value="KAK0434700.1"/>
    <property type="molecule type" value="Genomic_DNA"/>
</dbReference>
<feature type="compositionally biased region" description="Acidic residues" evidence="1">
    <location>
        <begin position="397"/>
        <end position="406"/>
    </location>
</feature>
<organism evidence="3 4">
    <name type="scientific">Armillaria borealis</name>
    <dbReference type="NCBI Taxonomy" id="47425"/>
    <lineage>
        <taxon>Eukaryota</taxon>
        <taxon>Fungi</taxon>
        <taxon>Dikarya</taxon>
        <taxon>Basidiomycota</taxon>
        <taxon>Agaricomycotina</taxon>
        <taxon>Agaricomycetes</taxon>
        <taxon>Agaricomycetidae</taxon>
        <taxon>Agaricales</taxon>
        <taxon>Marasmiineae</taxon>
        <taxon>Physalacriaceae</taxon>
        <taxon>Armillaria</taxon>
    </lineage>
</organism>
<feature type="compositionally biased region" description="Polar residues" evidence="1">
    <location>
        <begin position="94"/>
        <end position="109"/>
    </location>
</feature>
<reference evidence="3" key="1">
    <citation type="submission" date="2023-06" db="EMBL/GenBank/DDBJ databases">
        <authorList>
            <consortium name="Lawrence Berkeley National Laboratory"/>
            <person name="Ahrendt S."/>
            <person name="Sahu N."/>
            <person name="Indic B."/>
            <person name="Wong-Bajracharya J."/>
            <person name="Merenyi Z."/>
            <person name="Ke H.-M."/>
            <person name="Monk M."/>
            <person name="Kocsube S."/>
            <person name="Drula E."/>
            <person name="Lipzen A."/>
            <person name="Balint B."/>
            <person name="Henrissat B."/>
            <person name="Andreopoulos B."/>
            <person name="Martin F.M."/>
            <person name="Harder C.B."/>
            <person name="Rigling D."/>
            <person name="Ford K.L."/>
            <person name="Foster G.D."/>
            <person name="Pangilinan J."/>
            <person name="Papanicolaou A."/>
            <person name="Barry K."/>
            <person name="LaButti K."/>
            <person name="Viragh M."/>
            <person name="Koriabine M."/>
            <person name="Yan M."/>
            <person name="Riley R."/>
            <person name="Champramary S."/>
            <person name="Plett K.L."/>
            <person name="Tsai I.J."/>
            <person name="Slot J."/>
            <person name="Sipos G."/>
            <person name="Plett J."/>
            <person name="Nagy L.G."/>
            <person name="Grigoriev I.V."/>
        </authorList>
    </citation>
    <scope>NUCLEOTIDE SEQUENCE</scope>
    <source>
        <strain evidence="3">FPL87.14</strain>
    </source>
</reference>
<feature type="domain" description="DUF6532" evidence="2">
    <location>
        <begin position="157"/>
        <end position="345"/>
    </location>
</feature>
<protein>
    <recommendedName>
        <fullName evidence="2">DUF6532 domain-containing protein</fullName>
    </recommendedName>
</protein>
<comment type="caution">
    <text evidence="3">The sequence shown here is derived from an EMBL/GenBank/DDBJ whole genome shotgun (WGS) entry which is preliminary data.</text>
</comment>
<feature type="region of interest" description="Disordered" evidence="1">
    <location>
        <begin position="391"/>
        <end position="414"/>
    </location>
</feature>
<evidence type="ECO:0000313" key="4">
    <source>
        <dbReference type="Proteomes" id="UP001175226"/>
    </source>
</evidence>
<dbReference type="InterPro" id="IPR045341">
    <property type="entry name" value="DUF6532"/>
</dbReference>
<sequence>MARPVRQGRIRPVFSTSIVQEKEHSILPMYLMIRVFTVRLRLPINSSSDDEFGTHCPPSAYPQPKKIFYPDAHPGLQGFQKTGRVHTATAPAAAQTSRTPAGPAPSSTLGVRKAPPVTTSAETTRVVKSTKVAAGGTRRRTWTSDFDVLTKAVLEDAITVYKGKLFTHGAFLDRSQEYDLAGESFVLVCKVRKIQMNIEDDLMKLITQHSSQARGECKLKARPLVAPAFGIDPEKPICDVRNKVEELLERTNFLFKDPSARTGLYQNPIISGIVNTVWFKNKNDEGAKNPDFLKDGIPLPAIALVFTVIECCLDEWKTGQHVDVPFSAASYTEKYDSHLKSLCDFDRRTKDIGIVTKLRQSLAKKARKHAKIADQPAKRIAQLDNTDVETAKKDWEGFNDSDDDNSENTRGLGE</sequence>
<evidence type="ECO:0000256" key="1">
    <source>
        <dbReference type="SAM" id="MobiDB-lite"/>
    </source>
</evidence>
<dbReference type="AlphaFoldDB" id="A0AA39J3A1"/>
<dbReference type="Proteomes" id="UP001175226">
    <property type="component" value="Unassembled WGS sequence"/>
</dbReference>
<feature type="region of interest" description="Disordered" evidence="1">
    <location>
        <begin position="83"/>
        <end position="121"/>
    </location>
</feature>
<evidence type="ECO:0000313" key="3">
    <source>
        <dbReference type="EMBL" id="KAK0434700.1"/>
    </source>
</evidence>
<keyword evidence="4" id="KW-1185">Reference proteome</keyword>
<evidence type="ECO:0000259" key="2">
    <source>
        <dbReference type="Pfam" id="PF20149"/>
    </source>
</evidence>